<reference evidence="3 4" key="2">
    <citation type="journal article" date="2016" name="Science">
        <title>A bacterium that degrades and assimilates poly(ethylene terephthalate).</title>
        <authorList>
            <person name="Yoshida S."/>
            <person name="Hiraga K."/>
            <person name="Takehana T."/>
            <person name="Taniguchi I."/>
            <person name="Yamaji H."/>
            <person name="Maeda Y."/>
            <person name="Toyohara K."/>
            <person name="Miyamoto K."/>
            <person name="Kimura Y."/>
            <person name="Oda K."/>
        </authorList>
    </citation>
    <scope>NUCLEOTIDE SEQUENCE [LARGE SCALE GENOMIC DNA]</scope>
    <source>
        <strain evidence="4">NBRC 110686 / TISTR 2288 / 201-F6</strain>
    </source>
</reference>
<gene>
    <name evidence="3" type="ORF">ISF6_2557</name>
</gene>
<dbReference type="InterPro" id="IPR035015">
    <property type="entry name" value="NAD-bd_H4MPT_DH"/>
</dbReference>
<proteinExistence type="predicted"/>
<dbReference type="SUPFAM" id="SSF53223">
    <property type="entry name" value="Aminoacid dehydrogenase-like, N-terminal domain"/>
    <property type="match status" value="1"/>
</dbReference>
<evidence type="ECO:0000256" key="1">
    <source>
        <dbReference type="ARBA" id="ARBA00023002"/>
    </source>
</evidence>
<name>A0A0K8P219_PISS1</name>
<comment type="caution">
    <text evidence="3">The sequence shown here is derived from an EMBL/GenBank/DDBJ whole genome shotgun (WGS) entry which is preliminary data.</text>
</comment>
<accession>A0A0K8P219</accession>
<protein>
    <submittedName>
        <fullName evidence="3">Methylene tetrahydromethanopterin dehydrogenase</fullName>
        <ecNumber evidence="3">1.5.98.1</ecNumber>
    </submittedName>
</protein>
<dbReference type="InterPro" id="IPR046346">
    <property type="entry name" value="Aminoacid_DH-like_N_sf"/>
</dbReference>
<dbReference type="SUPFAM" id="SSF51735">
    <property type="entry name" value="NAD(P)-binding Rossmann-fold domains"/>
    <property type="match status" value="1"/>
</dbReference>
<dbReference type="CDD" id="cd01078">
    <property type="entry name" value="NAD_bind_H4MPT_DH"/>
    <property type="match status" value="1"/>
</dbReference>
<dbReference type="Gene3D" id="3.40.50.10280">
    <property type="entry name" value="Methylene-tetrahydromethanopterin dehydrogenase, N-terminal domain"/>
    <property type="match status" value="1"/>
</dbReference>
<organism evidence="3 4">
    <name type="scientific">Piscinibacter sakaiensis</name>
    <name type="common">Ideonella sakaiensis</name>
    <dbReference type="NCBI Taxonomy" id="1547922"/>
    <lineage>
        <taxon>Bacteria</taxon>
        <taxon>Pseudomonadati</taxon>
        <taxon>Pseudomonadota</taxon>
        <taxon>Betaproteobacteria</taxon>
        <taxon>Burkholderiales</taxon>
        <taxon>Sphaerotilaceae</taxon>
        <taxon>Piscinibacter</taxon>
    </lineage>
</organism>
<evidence type="ECO:0000313" key="3">
    <source>
        <dbReference type="EMBL" id="GAP36717.1"/>
    </source>
</evidence>
<dbReference type="InterPro" id="IPR015259">
    <property type="entry name" value="Methyl-teptahyd_DH_N"/>
</dbReference>
<dbReference type="InterPro" id="IPR037089">
    <property type="entry name" value="Methyl-teptahyd_DH_N_sf"/>
</dbReference>
<dbReference type="AlphaFoldDB" id="A0A0K8P219"/>
<sequence>MKKLLYQFDTDPHPAVFDNVVAYDGGADHVTAYGGVTPANVGPLVDGAIFTRAPKDKKSTAIFVGGSDMAAGEALFAAVRAKFFAGFRVGTMLDSNGSNTTAAAAVAWLVHAAPGGSLKGRHAVVLAGTGPVGQRAAAMLAREGARVAITGRDAARTQAAAQAIGARVGVEIEARVAPDLAARTQAIEGASVVLATGAGGVPLLDEAAWQSQRHLLLLCDANATPPAGIAGIDLMDKGAQRHGKTVFGAIGFGALKIALHRACIARLFERNDLALDDEEIHAVARTMVG</sequence>
<dbReference type="GO" id="GO:0030268">
    <property type="term" value="F:methylenetetrahydromethanopterin dehydrogenase activity"/>
    <property type="evidence" value="ECO:0007669"/>
    <property type="project" value="UniProtKB-EC"/>
</dbReference>
<dbReference type="Proteomes" id="UP000037660">
    <property type="component" value="Unassembled WGS sequence"/>
</dbReference>
<keyword evidence="4" id="KW-1185">Reference proteome</keyword>
<dbReference type="Gene3D" id="3.40.50.720">
    <property type="entry name" value="NAD(P)-binding Rossmann-like Domain"/>
    <property type="match status" value="1"/>
</dbReference>
<dbReference type="RefSeq" id="WP_054020701.1">
    <property type="nucleotide sequence ID" value="NZ_BBYR01000038.1"/>
</dbReference>
<evidence type="ECO:0000313" key="4">
    <source>
        <dbReference type="Proteomes" id="UP000037660"/>
    </source>
</evidence>
<dbReference type="EMBL" id="BBYR01000038">
    <property type="protein sequence ID" value="GAP36717.1"/>
    <property type="molecule type" value="Genomic_DNA"/>
</dbReference>
<reference evidence="4" key="1">
    <citation type="submission" date="2015-07" db="EMBL/GenBank/DDBJ databases">
        <title>Discovery of a poly(ethylene terephthalate assimilation.</title>
        <authorList>
            <person name="Yoshida S."/>
            <person name="Hiraga K."/>
            <person name="Takehana T."/>
            <person name="Taniguchi I."/>
            <person name="Yamaji H."/>
            <person name="Maeda Y."/>
            <person name="Toyohara K."/>
            <person name="Miyamoto K."/>
            <person name="Kimura Y."/>
            <person name="Oda K."/>
        </authorList>
    </citation>
    <scope>NUCLEOTIDE SEQUENCE [LARGE SCALE GENOMIC DNA]</scope>
    <source>
        <strain evidence="4">NBRC 110686 / TISTR 2288 / 201-F6</strain>
    </source>
</reference>
<keyword evidence="1 3" id="KW-0560">Oxidoreductase</keyword>
<feature type="domain" description="Methylene-tetrahydromethanopterin dehydrogenase N-terminal" evidence="2">
    <location>
        <begin position="16"/>
        <end position="96"/>
    </location>
</feature>
<dbReference type="STRING" id="1547922.ISF6_2557"/>
<dbReference type="InterPro" id="IPR036291">
    <property type="entry name" value="NAD(P)-bd_dom_sf"/>
</dbReference>
<evidence type="ECO:0000259" key="2">
    <source>
        <dbReference type="Pfam" id="PF09176"/>
    </source>
</evidence>
<dbReference type="Pfam" id="PF09176">
    <property type="entry name" value="Mpt_N"/>
    <property type="match status" value="1"/>
</dbReference>
<dbReference type="EC" id="1.5.98.1" evidence="3"/>
<dbReference type="OrthoDB" id="6180at2"/>